<evidence type="ECO:0000313" key="3">
    <source>
        <dbReference type="Proteomes" id="UP001187192"/>
    </source>
</evidence>
<evidence type="ECO:0000313" key="2">
    <source>
        <dbReference type="EMBL" id="GMN60620.1"/>
    </source>
</evidence>
<organism evidence="2 3">
    <name type="scientific">Ficus carica</name>
    <name type="common">Common fig</name>
    <dbReference type="NCBI Taxonomy" id="3494"/>
    <lineage>
        <taxon>Eukaryota</taxon>
        <taxon>Viridiplantae</taxon>
        <taxon>Streptophyta</taxon>
        <taxon>Embryophyta</taxon>
        <taxon>Tracheophyta</taxon>
        <taxon>Spermatophyta</taxon>
        <taxon>Magnoliopsida</taxon>
        <taxon>eudicotyledons</taxon>
        <taxon>Gunneridae</taxon>
        <taxon>Pentapetalae</taxon>
        <taxon>rosids</taxon>
        <taxon>fabids</taxon>
        <taxon>Rosales</taxon>
        <taxon>Moraceae</taxon>
        <taxon>Ficeae</taxon>
        <taxon>Ficus</taxon>
    </lineage>
</organism>
<feature type="region of interest" description="Disordered" evidence="1">
    <location>
        <begin position="117"/>
        <end position="140"/>
    </location>
</feature>
<dbReference type="PANTHER" id="PTHR26312">
    <property type="entry name" value="TETRATRICOPEPTIDE REPEAT PROTEIN 5"/>
    <property type="match status" value="1"/>
</dbReference>
<feature type="region of interest" description="Disordered" evidence="1">
    <location>
        <begin position="1"/>
        <end position="22"/>
    </location>
</feature>
<feature type="compositionally biased region" description="Gly residues" evidence="1">
    <location>
        <begin position="117"/>
        <end position="137"/>
    </location>
</feature>
<proteinExistence type="predicted"/>
<comment type="caution">
    <text evidence="2">The sequence shown here is derived from an EMBL/GenBank/DDBJ whole genome shotgun (WGS) entry which is preliminary data.</text>
</comment>
<dbReference type="Proteomes" id="UP001187192">
    <property type="component" value="Unassembled WGS sequence"/>
</dbReference>
<dbReference type="Gene3D" id="1.25.40.10">
    <property type="entry name" value="Tetratricopeptide repeat domain"/>
    <property type="match status" value="1"/>
</dbReference>
<evidence type="ECO:0000256" key="1">
    <source>
        <dbReference type="SAM" id="MobiDB-lite"/>
    </source>
</evidence>
<dbReference type="InterPro" id="IPR011990">
    <property type="entry name" value="TPR-like_helical_dom_sf"/>
</dbReference>
<accession>A0AA88J2S8</accession>
<reference evidence="2" key="1">
    <citation type="submission" date="2023-07" db="EMBL/GenBank/DDBJ databases">
        <title>draft genome sequence of fig (Ficus carica).</title>
        <authorList>
            <person name="Takahashi T."/>
            <person name="Nishimura K."/>
        </authorList>
    </citation>
    <scope>NUCLEOTIDE SEQUENCE</scope>
</reference>
<dbReference type="SUPFAM" id="SSF48452">
    <property type="entry name" value="TPR-like"/>
    <property type="match status" value="1"/>
</dbReference>
<feature type="compositionally biased region" description="Polar residues" evidence="1">
    <location>
        <begin position="1"/>
        <end position="10"/>
    </location>
</feature>
<dbReference type="PANTHER" id="PTHR26312:SF215">
    <property type="entry name" value="TPR REPEAT PROTEIN"/>
    <property type="match status" value="1"/>
</dbReference>
<sequence>MHSPTCSHQSLPEIHLGVRTPAPTSPTQSLSFSFYNVANSMKKCKSVSVSVSSPQKKVANRSPQALPALAAEEEEEAEMASLIPSRTSSGFGFLGGIATGENVRLIILIGGGAGGAGAGEGNGGDGENGDGDGGGGSGEDENWDWRNLCCKIKTNMKDNEGVCLQIRGDVVKAEEYRERAILARPRDGNVLSMYGDLIWHLHKDGPCARNCFNQALLHAPRDCSVVAAYANFLWDAGDEADENKIENQGMDGAET</sequence>
<gene>
    <name evidence="2" type="ORF">TIFTF001_029715</name>
</gene>
<dbReference type="AlphaFoldDB" id="A0AA88J2S8"/>
<keyword evidence="3" id="KW-1185">Reference proteome</keyword>
<protein>
    <submittedName>
        <fullName evidence="2">Uncharacterized protein</fullName>
    </submittedName>
</protein>
<name>A0AA88J2S8_FICCA</name>
<dbReference type="EMBL" id="BTGU01000100">
    <property type="protein sequence ID" value="GMN60620.1"/>
    <property type="molecule type" value="Genomic_DNA"/>
</dbReference>